<gene>
    <name evidence="1" type="ORF">CMV_028035</name>
</gene>
<proteinExistence type="predicted"/>
<accession>A0A8J4Q8X5</accession>
<protein>
    <submittedName>
        <fullName evidence="1">Uncharacterized protein</fullName>
    </submittedName>
</protein>
<dbReference type="AlphaFoldDB" id="A0A8J4Q8X5"/>
<dbReference type="Proteomes" id="UP000737018">
    <property type="component" value="Unassembled WGS sequence"/>
</dbReference>
<reference evidence="1" key="1">
    <citation type="submission" date="2020-03" db="EMBL/GenBank/DDBJ databases">
        <title>Castanea mollissima Vanexum genome sequencing.</title>
        <authorList>
            <person name="Staton M."/>
        </authorList>
    </citation>
    <scope>NUCLEOTIDE SEQUENCE</scope>
    <source>
        <tissue evidence="1">Leaf</tissue>
    </source>
</reference>
<dbReference type="EMBL" id="JRKL02011914">
    <property type="protein sequence ID" value="KAF3945605.1"/>
    <property type="molecule type" value="Genomic_DNA"/>
</dbReference>
<name>A0A8J4Q8X5_9ROSI</name>
<evidence type="ECO:0000313" key="1">
    <source>
        <dbReference type="EMBL" id="KAF3945605.1"/>
    </source>
</evidence>
<evidence type="ECO:0000313" key="2">
    <source>
        <dbReference type="Proteomes" id="UP000737018"/>
    </source>
</evidence>
<feature type="non-terminal residue" evidence="1">
    <location>
        <position position="1"/>
    </location>
</feature>
<organism evidence="1 2">
    <name type="scientific">Castanea mollissima</name>
    <name type="common">Chinese chestnut</name>
    <dbReference type="NCBI Taxonomy" id="60419"/>
    <lineage>
        <taxon>Eukaryota</taxon>
        <taxon>Viridiplantae</taxon>
        <taxon>Streptophyta</taxon>
        <taxon>Embryophyta</taxon>
        <taxon>Tracheophyta</taxon>
        <taxon>Spermatophyta</taxon>
        <taxon>Magnoliopsida</taxon>
        <taxon>eudicotyledons</taxon>
        <taxon>Gunneridae</taxon>
        <taxon>Pentapetalae</taxon>
        <taxon>rosids</taxon>
        <taxon>fabids</taxon>
        <taxon>Fagales</taxon>
        <taxon>Fagaceae</taxon>
        <taxon>Castanea</taxon>
    </lineage>
</organism>
<keyword evidence="2" id="KW-1185">Reference proteome</keyword>
<sequence>ELLARILFRGVRPTLVGGAFVSTPAALDSGTLTSEPVHVVHSSVQLRLTFGWAGSGTSGGDVGRPGHAVGS</sequence>
<comment type="caution">
    <text evidence="1">The sequence shown here is derived from an EMBL/GenBank/DDBJ whole genome shotgun (WGS) entry which is preliminary data.</text>
</comment>